<name>A0A1J1HVD1_9DIPT</name>
<feature type="region of interest" description="Disordered" evidence="1">
    <location>
        <begin position="188"/>
        <end position="213"/>
    </location>
</feature>
<accession>A0A1J1HVD1</accession>
<organism evidence="2 3">
    <name type="scientific">Clunio marinus</name>
    <dbReference type="NCBI Taxonomy" id="568069"/>
    <lineage>
        <taxon>Eukaryota</taxon>
        <taxon>Metazoa</taxon>
        <taxon>Ecdysozoa</taxon>
        <taxon>Arthropoda</taxon>
        <taxon>Hexapoda</taxon>
        <taxon>Insecta</taxon>
        <taxon>Pterygota</taxon>
        <taxon>Neoptera</taxon>
        <taxon>Endopterygota</taxon>
        <taxon>Diptera</taxon>
        <taxon>Nematocera</taxon>
        <taxon>Chironomoidea</taxon>
        <taxon>Chironomidae</taxon>
        <taxon>Clunio</taxon>
    </lineage>
</organism>
<evidence type="ECO:0000313" key="3">
    <source>
        <dbReference type="Proteomes" id="UP000183832"/>
    </source>
</evidence>
<protein>
    <submittedName>
        <fullName evidence="2">CLUMA_CG004154, isoform A</fullName>
    </submittedName>
</protein>
<feature type="compositionally biased region" description="Low complexity" evidence="1">
    <location>
        <begin position="427"/>
        <end position="453"/>
    </location>
</feature>
<keyword evidence="3" id="KW-1185">Reference proteome</keyword>
<feature type="compositionally biased region" description="Polar residues" evidence="1">
    <location>
        <begin position="354"/>
        <end position="364"/>
    </location>
</feature>
<dbReference type="AlphaFoldDB" id="A0A1J1HVD1"/>
<sequence>MKNVKFDRDDRFIVSLGSTISDDDSDNHTDPQFHQSKSNHFVSGMLNQDHKLLTNVVERAADDILKALMDVSPPEGFDNLSGNSRIQQNFNPSPQQMIADTSTPELFSDSFGQSNDGAQNLSFSHRVNSARQTTTPFKDSMEEYLYHEGLNNNATAAVSRPAQSPHNLSLNTRIKMAHQNFLENCPDRATPPNSPAAQLSHDRSFNTRPQRTPLKFTANDDLLENTSMPSGFEEYLESPNASTLNNRHQRARKALLNEIEDTVQRLADNLKLVDDVKSPPLFNKITTQNQRDQLSPYYKSPPGQATSPKFLQFSPVQPLMEFSPHHLTPFSPYHAVETSPKNLRPASPRVSPYQGAQTNSNINTRRQRTPLKFSPNDDNLLEDTSMPSGFDEYLESPNATKNLRPPSPRVSPYQGAQATPKSPRPVSPRVRYSPRAVPSSNIRRSLNNSRSPPKNVERRRNDNNDQGGNLDNIAQIQEPIDLPLDQAEDEPQLMSEFQNWLDQGVVPVPWGRTEEPLHPFDDHEREFLIRGLVINGVNQLRAAQMILDGQYDYMN</sequence>
<feature type="region of interest" description="Disordered" evidence="1">
    <location>
        <begin position="333"/>
        <end position="471"/>
    </location>
</feature>
<reference evidence="2 3" key="1">
    <citation type="submission" date="2015-04" db="EMBL/GenBank/DDBJ databases">
        <authorList>
            <person name="Syromyatnikov M.Y."/>
            <person name="Popov V.N."/>
        </authorList>
    </citation>
    <scope>NUCLEOTIDE SEQUENCE [LARGE SCALE GENOMIC DNA]</scope>
</reference>
<evidence type="ECO:0000313" key="2">
    <source>
        <dbReference type="EMBL" id="CRK90446.1"/>
    </source>
</evidence>
<dbReference type="EMBL" id="CVRI01000019">
    <property type="protein sequence ID" value="CRK90446.1"/>
    <property type="molecule type" value="Genomic_DNA"/>
</dbReference>
<dbReference type="Proteomes" id="UP000183832">
    <property type="component" value="Unassembled WGS sequence"/>
</dbReference>
<gene>
    <name evidence="2" type="ORF">CLUMA_CG004154</name>
</gene>
<evidence type="ECO:0000256" key="1">
    <source>
        <dbReference type="SAM" id="MobiDB-lite"/>
    </source>
</evidence>
<feature type="region of interest" description="Disordered" evidence="1">
    <location>
        <begin position="287"/>
        <end position="306"/>
    </location>
</feature>
<proteinExistence type="predicted"/>